<dbReference type="FunFam" id="1.20.1050.10:FF:000016">
    <property type="entry name" value="Glutathione S-transferase U9"/>
    <property type="match status" value="1"/>
</dbReference>
<dbReference type="PROSITE" id="PS50405">
    <property type="entry name" value="GST_CTER"/>
    <property type="match status" value="1"/>
</dbReference>
<dbReference type="GO" id="GO:0004364">
    <property type="term" value="F:glutathione transferase activity"/>
    <property type="evidence" value="ECO:0007669"/>
    <property type="project" value="UniProtKB-EC"/>
</dbReference>
<keyword evidence="2" id="KW-0808">Transferase</keyword>
<dbReference type="InterPro" id="IPR045073">
    <property type="entry name" value="Omega/Tau-like"/>
</dbReference>
<dbReference type="EMBL" id="JAUJYO010000001">
    <property type="protein sequence ID" value="KAK1324647.1"/>
    <property type="molecule type" value="Genomic_DNA"/>
</dbReference>
<dbReference type="SUPFAM" id="SSF52833">
    <property type="entry name" value="Thioredoxin-like"/>
    <property type="match status" value="1"/>
</dbReference>
<dbReference type="AlphaFoldDB" id="A0AAV9FGT6"/>
<proteinExistence type="inferred from homology"/>
<dbReference type="Gene3D" id="1.20.1050.10">
    <property type="match status" value="1"/>
</dbReference>
<dbReference type="CDD" id="cd03058">
    <property type="entry name" value="GST_N_Tau"/>
    <property type="match status" value="1"/>
</dbReference>
<dbReference type="SFLD" id="SFLDS00019">
    <property type="entry name" value="Glutathione_Transferase_(cytos"/>
    <property type="match status" value="1"/>
</dbReference>
<dbReference type="PROSITE" id="PS50404">
    <property type="entry name" value="GST_NTER"/>
    <property type="match status" value="1"/>
</dbReference>
<dbReference type="GO" id="GO:0006749">
    <property type="term" value="P:glutathione metabolic process"/>
    <property type="evidence" value="ECO:0007669"/>
    <property type="project" value="InterPro"/>
</dbReference>
<dbReference type="InterPro" id="IPR036249">
    <property type="entry name" value="Thioredoxin-like_sf"/>
</dbReference>
<feature type="domain" description="GST N-terminal" evidence="5">
    <location>
        <begin position="1"/>
        <end position="86"/>
    </location>
</feature>
<evidence type="ECO:0000313" key="8">
    <source>
        <dbReference type="Proteomes" id="UP001180020"/>
    </source>
</evidence>
<dbReference type="CDD" id="cd03185">
    <property type="entry name" value="GST_C_Tau"/>
    <property type="match status" value="1"/>
</dbReference>
<sequence>MAVKLLGVWTSPFVMRPRIALNLKSVDYEFLEETHEKSNPVYKKSELLLKSNPVYKKIPVLLHDDKPICESMIIVQYIDEVWTEGPSLLPTDPYDRAIARFWAVYIDDKWFPSLVGFLNAQTEEAKAEAIGQVLDGMRLLEEAFEKCSKGKEFFNGETIGYLDIALGGHLGWLRVVEIVGGLSLLDEEKTPKLVVWANKLCSNEVVKEVMPEAEKLLEFAKWAQPAH</sequence>
<dbReference type="PANTHER" id="PTHR11260">
    <property type="entry name" value="GLUTATHIONE S-TRANSFERASE, GST, SUPERFAMILY, GST DOMAIN CONTAINING"/>
    <property type="match status" value="1"/>
</dbReference>
<dbReference type="InterPro" id="IPR004046">
    <property type="entry name" value="GST_C"/>
</dbReference>
<comment type="catalytic activity">
    <reaction evidence="4">
        <text>RX + glutathione = an S-substituted glutathione + a halide anion + H(+)</text>
        <dbReference type="Rhea" id="RHEA:16437"/>
        <dbReference type="ChEBI" id="CHEBI:15378"/>
        <dbReference type="ChEBI" id="CHEBI:16042"/>
        <dbReference type="ChEBI" id="CHEBI:17792"/>
        <dbReference type="ChEBI" id="CHEBI:57925"/>
        <dbReference type="ChEBI" id="CHEBI:90779"/>
        <dbReference type="EC" id="2.5.1.18"/>
    </reaction>
</comment>
<evidence type="ECO:0000259" key="6">
    <source>
        <dbReference type="PROSITE" id="PS50405"/>
    </source>
</evidence>
<name>A0AAV9FGT6_ACOCL</name>
<gene>
    <name evidence="7" type="primary">GSTU17</name>
    <name evidence="7" type="ORF">QJS10_CPA01g01781</name>
</gene>
<dbReference type="InterPro" id="IPR010987">
    <property type="entry name" value="Glutathione-S-Trfase_C-like"/>
</dbReference>
<dbReference type="Pfam" id="PF02798">
    <property type="entry name" value="GST_N"/>
    <property type="match status" value="1"/>
</dbReference>
<comment type="similarity">
    <text evidence="3">Belongs to the GST superfamily. Tau family.</text>
</comment>
<dbReference type="PANTHER" id="PTHR11260:SF615">
    <property type="entry name" value="GLUTATHIONE S-TRANSFERASE U17"/>
    <property type="match status" value="1"/>
</dbReference>
<reference evidence="7" key="2">
    <citation type="submission" date="2023-06" db="EMBL/GenBank/DDBJ databases">
        <authorList>
            <person name="Ma L."/>
            <person name="Liu K.-W."/>
            <person name="Li Z."/>
            <person name="Hsiao Y.-Y."/>
            <person name="Qi Y."/>
            <person name="Fu T."/>
            <person name="Tang G."/>
            <person name="Zhang D."/>
            <person name="Sun W.-H."/>
            <person name="Liu D.-K."/>
            <person name="Li Y."/>
            <person name="Chen G.-Z."/>
            <person name="Liu X.-D."/>
            <person name="Liao X.-Y."/>
            <person name="Jiang Y.-T."/>
            <person name="Yu X."/>
            <person name="Hao Y."/>
            <person name="Huang J."/>
            <person name="Zhao X.-W."/>
            <person name="Ke S."/>
            <person name="Chen Y.-Y."/>
            <person name="Wu W.-L."/>
            <person name="Hsu J.-L."/>
            <person name="Lin Y.-F."/>
            <person name="Huang M.-D."/>
            <person name="Li C.-Y."/>
            <person name="Huang L."/>
            <person name="Wang Z.-W."/>
            <person name="Zhao X."/>
            <person name="Zhong W.-Y."/>
            <person name="Peng D.-H."/>
            <person name="Ahmad S."/>
            <person name="Lan S."/>
            <person name="Zhang J.-S."/>
            <person name="Tsai W.-C."/>
            <person name="Van De Peer Y."/>
            <person name="Liu Z.-J."/>
        </authorList>
    </citation>
    <scope>NUCLEOTIDE SEQUENCE</scope>
    <source>
        <strain evidence="7">CP</strain>
        <tissue evidence="7">Leaves</tissue>
    </source>
</reference>
<feature type="domain" description="GST C-terminal" evidence="6">
    <location>
        <begin position="92"/>
        <end position="219"/>
    </location>
</feature>
<protein>
    <recommendedName>
        <fullName evidence="1">glutathione transferase</fullName>
        <ecNumber evidence="1">2.5.1.18</ecNumber>
    </recommendedName>
</protein>
<evidence type="ECO:0000256" key="2">
    <source>
        <dbReference type="ARBA" id="ARBA00022679"/>
    </source>
</evidence>
<reference evidence="7" key="1">
    <citation type="journal article" date="2023" name="Nat. Commun.">
        <title>Diploid and tetraploid genomes of Acorus and the evolution of monocots.</title>
        <authorList>
            <person name="Ma L."/>
            <person name="Liu K.W."/>
            <person name="Li Z."/>
            <person name="Hsiao Y.Y."/>
            <person name="Qi Y."/>
            <person name="Fu T."/>
            <person name="Tang G.D."/>
            <person name="Zhang D."/>
            <person name="Sun W.H."/>
            <person name="Liu D.K."/>
            <person name="Li Y."/>
            <person name="Chen G.Z."/>
            <person name="Liu X.D."/>
            <person name="Liao X.Y."/>
            <person name="Jiang Y.T."/>
            <person name="Yu X."/>
            <person name="Hao Y."/>
            <person name="Huang J."/>
            <person name="Zhao X.W."/>
            <person name="Ke S."/>
            <person name="Chen Y.Y."/>
            <person name="Wu W.L."/>
            <person name="Hsu J.L."/>
            <person name="Lin Y.F."/>
            <person name="Huang M.D."/>
            <person name="Li C.Y."/>
            <person name="Huang L."/>
            <person name="Wang Z.W."/>
            <person name="Zhao X."/>
            <person name="Zhong W.Y."/>
            <person name="Peng D.H."/>
            <person name="Ahmad S."/>
            <person name="Lan S."/>
            <person name="Zhang J.S."/>
            <person name="Tsai W.C."/>
            <person name="Van de Peer Y."/>
            <person name="Liu Z.J."/>
        </authorList>
    </citation>
    <scope>NUCLEOTIDE SEQUENCE</scope>
    <source>
        <strain evidence="7">CP</strain>
    </source>
</reference>
<dbReference type="SUPFAM" id="SSF47616">
    <property type="entry name" value="GST C-terminal domain-like"/>
    <property type="match status" value="1"/>
</dbReference>
<dbReference type="Pfam" id="PF00043">
    <property type="entry name" value="GST_C"/>
    <property type="match status" value="1"/>
</dbReference>
<dbReference type="InterPro" id="IPR036282">
    <property type="entry name" value="Glutathione-S-Trfase_C_sf"/>
</dbReference>
<evidence type="ECO:0000256" key="4">
    <source>
        <dbReference type="ARBA" id="ARBA00047960"/>
    </source>
</evidence>
<evidence type="ECO:0000256" key="1">
    <source>
        <dbReference type="ARBA" id="ARBA00012452"/>
    </source>
</evidence>
<comment type="caution">
    <text evidence="7">The sequence shown here is derived from an EMBL/GenBank/DDBJ whole genome shotgun (WGS) entry which is preliminary data.</text>
</comment>
<organism evidence="7 8">
    <name type="scientific">Acorus calamus</name>
    <name type="common">Sweet flag</name>
    <dbReference type="NCBI Taxonomy" id="4465"/>
    <lineage>
        <taxon>Eukaryota</taxon>
        <taxon>Viridiplantae</taxon>
        <taxon>Streptophyta</taxon>
        <taxon>Embryophyta</taxon>
        <taxon>Tracheophyta</taxon>
        <taxon>Spermatophyta</taxon>
        <taxon>Magnoliopsida</taxon>
        <taxon>Liliopsida</taxon>
        <taxon>Acoraceae</taxon>
        <taxon>Acorus</taxon>
    </lineage>
</organism>
<accession>A0AAV9FGT6</accession>
<keyword evidence="8" id="KW-1185">Reference proteome</keyword>
<dbReference type="Proteomes" id="UP001180020">
    <property type="component" value="Unassembled WGS sequence"/>
</dbReference>
<dbReference type="SFLD" id="SFLDG01152">
    <property type="entry name" value="Main.3:_Omega-_and_Tau-like"/>
    <property type="match status" value="1"/>
</dbReference>
<dbReference type="FunFam" id="3.40.30.10:FF:000044">
    <property type="entry name" value="Glutathione S-transferase GSTU6"/>
    <property type="match status" value="1"/>
</dbReference>
<dbReference type="Gene3D" id="3.40.30.10">
    <property type="entry name" value="Glutaredoxin"/>
    <property type="match status" value="1"/>
</dbReference>
<dbReference type="InterPro" id="IPR004045">
    <property type="entry name" value="Glutathione_S-Trfase_N"/>
</dbReference>
<dbReference type="InterPro" id="IPR045074">
    <property type="entry name" value="GST_C_Tau"/>
</dbReference>
<evidence type="ECO:0000259" key="5">
    <source>
        <dbReference type="PROSITE" id="PS50404"/>
    </source>
</evidence>
<evidence type="ECO:0000256" key="3">
    <source>
        <dbReference type="ARBA" id="ARBA00025743"/>
    </source>
</evidence>
<dbReference type="EC" id="2.5.1.18" evidence="1"/>
<evidence type="ECO:0000313" key="7">
    <source>
        <dbReference type="EMBL" id="KAK1324647.1"/>
    </source>
</evidence>
<dbReference type="InterPro" id="IPR040079">
    <property type="entry name" value="Glutathione_S-Trfase"/>
</dbReference>
<dbReference type="GO" id="GO:0009407">
    <property type="term" value="P:toxin catabolic process"/>
    <property type="evidence" value="ECO:0007669"/>
    <property type="project" value="UniProtKB-ARBA"/>
</dbReference>
<dbReference type="SFLD" id="SFLDG00358">
    <property type="entry name" value="Main_(cytGST)"/>
    <property type="match status" value="1"/>
</dbReference>
<dbReference type="GO" id="GO:0005737">
    <property type="term" value="C:cytoplasm"/>
    <property type="evidence" value="ECO:0007669"/>
    <property type="project" value="TreeGrafter"/>
</dbReference>